<evidence type="ECO:0000256" key="2">
    <source>
        <dbReference type="ARBA" id="ARBA00023157"/>
    </source>
</evidence>
<keyword evidence="3" id="KW-0456">Lyase</keyword>
<name>A0ABN7MIL9_9BURK</name>
<evidence type="ECO:0000259" key="5">
    <source>
        <dbReference type="SMART" id="SM00560"/>
    </source>
</evidence>
<keyword evidence="1" id="KW-0732">Signal</keyword>
<dbReference type="Proteomes" id="UP000674425">
    <property type="component" value="Unassembled WGS sequence"/>
</dbReference>
<dbReference type="SMART" id="SM00560">
    <property type="entry name" value="LamGL"/>
    <property type="match status" value="1"/>
</dbReference>
<dbReference type="Gene3D" id="2.60.40.10">
    <property type="entry name" value="Immunoglobulins"/>
    <property type="match status" value="1"/>
</dbReference>
<dbReference type="InterPro" id="IPR008397">
    <property type="entry name" value="Alginate_lyase_dom"/>
</dbReference>
<dbReference type="PROSITE" id="PS51318">
    <property type="entry name" value="TAT"/>
    <property type="match status" value="1"/>
</dbReference>
<evidence type="ECO:0000256" key="3">
    <source>
        <dbReference type="ARBA" id="ARBA00023239"/>
    </source>
</evidence>
<dbReference type="Gene3D" id="1.50.10.100">
    <property type="entry name" value="Chondroitin AC/alginate lyase"/>
    <property type="match status" value="1"/>
</dbReference>
<evidence type="ECO:0000256" key="4">
    <source>
        <dbReference type="SAM" id="MobiDB-lite"/>
    </source>
</evidence>
<comment type="caution">
    <text evidence="6">The sequence shown here is derived from an EMBL/GenBank/DDBJ whole genome shotgun (WGS) entry which is preliminary data.</text>
</comment>
<keyword evidence="2" id="KW-1015">Disulfide bond</keyword>
<dbReference type="InterPro" id="IPR006558">
    <property type="entry name" value="LamG-like"/>
</dbReference>
<organism evidence="6 7">
    <name type="scientific">Paraburkholderia aspalathi</name>
    <dbReference type="NCBI Taxonomy" id="1324617"/>
    <lineage>
        <taxon>Bacteria</taxon>
        <taxon>Pseudomonadati</taxon>
        <taxon>Pseudomonadota</taxon>
        <taxon>Betaproteobacteria</taxon>
        <taxon>Burkholderiales</taxon>
        <taxon>Burkholderiaceae</taxon>
        <taxon>Paraburkholderia</taxon>
    </lineage>
</organism>
<accession>A0ABN7MIL9</accession>
<keyword evidence="7" id="KW-1185">Reference proteome</keyword>
<dbReference type="InterPro" id="IPR036116">
    <property type="entry name" value="FN3_sf"/>
</dbReference>
<dbReference type="InterPro" id="IPR008929">
    <property type="entry name" value="Chondroitin_lyas"/>
</dbReference>
<dbReference type="CDD" id="cd00063">
    <property type="entry name" value="FN3"/>
    <property type="match status" value="1"/>
</dbReference>
<dbReference type="EMBL" id="CAJNAU010000052">
    <property type="protein sequence ID" value="CAE6798978.1"/>
    <property type="molecule type" value="Genomic_DNA"/>
</dbReference>
<dbReference type="InterPro" id="IPR006311">
    <property type="entry name" value="TAT_signal"/>
</dbReference>
<protein>
    <recommendedName>
        <fullName evidence="5">LamG-like jellyroll fold domain-containing protein</fullName>
    </recommendedName>
</protein>
<evidence type="ECO:0000256" key="1">
    <source>
        <dbReference type="ARBA" id="ARBA00022729"/>
    </source>
</evidence>
<reference evidence="6 7" key="1">
    <citation type="submission" date="2021-02" db="EMBL/GenBank/DDBJ databases">
        <authorList>
            <person name="Vanwijnsberghe S."/>
        </authorList>
    </citation>
    <scope>NUCLEOTIDE SEQUENCE [LARGE SCALE GENOMIC DNA]</scope>
    <source>
        <strain evidence="6 7">R-69658</strain>
    </source>
</reference>
<gene>
    <name evidence="6" type="ORF">R69658_04874</name>
</gene>
<dbReference type="Gene3D" id="2.60.120.200">
    <property type="match status" value="1"/>
</dbReference>
<feature type="domain" description="LamG-like jellyroll fold" evidence="5">
    <location>
        <begin position="619"/>
        <end position="756"/>
    </location>
</feature>
<sequence length="764" mass="80790">MTRSKSSKVDTQRAHVNSDAPEARFGHANTVAMQEQITEGISRRTFLYSLGALALSACGGDGGGTSSAQGSQSSLSAAASRAAVLSSSSSGAFVHPGLLHTQADFDRMSQKVAAQASPWIDSWNILISNSHASLSWTARPQAVVYRGSDGVHSQNYSLLFNDVAAAYACALRWKVSGNTAYADKAVQIMNAWSSALTGIGGNTDADLAAGIYGYEFANAGEIMRTYSGWAAADFASFQSMMRNVFYPINHDFVNRHNNTEVTHYWANWDLCNVASIMAIGVLCDDQSLFDEAVTYFKSGAGNGAILQAVYYVHPGYLGQWQESGRDQGHATLGIALAGAICEMAWNQGVDLYGYDNNRFLMGAEYVAKSNLIESGTTFYTVPFARYTNVDKVNQTAFSTSAQGDARPCWALVYNHYVNRKGLAAPYTQKFATLVQPEGGGGNYGPNSGGYDQLGYGTLTCTLDAIASGVAPSALVAIASGGEVVLSWWGTAYATSYNVKRSTTSGGPYTSIASGVTDLLSYTDSGLSAGTYYYVVTAVTPAGESAASNEAVAVTAVQLQTYLAFDESSGTSAADSSGNGHTGTLVGGASRAVGKKGNAVSLDGSTGYVSLPNDIVADVSDFTIAAWVYWNAVKNWERVFDFGSGTGRYMMLTPRANNGLARFAITLNGGSGEQDIYGNVALPTGQWAHVAVTLSGNVGTLYLNGAAIGSNTAMSFAPFRVESTSQNWLGRSQFSADPYFNGLIDEFRIYRNALSAEQIAALISV</sequence>
<evidence type="ECO:0000313" key="6">
    <source>
        <dbReference type="EMBL" id="CAE6798978.1"/>
    </source>
</evidence>
<proteinExistence type="predicted"/>
<dbReference type="SUPFAM" id="SSF49899">
    <property type="entry name" value="Concanavalin A-like lectins/glucanases"/>
    <property type="match status" value="1"/>
</dbReference>
<dbReference type="Pfam" id="PF05426">
    <property type="entry name" value="Alginate_lyase"/>
    <property type="match status" value="1"/>
</dbReference>
<feature type="region of interest" description="Disordered" evidence="4">
    <location>
        <begin position="1"/>
        <end position="27"/>
    </location>
</feature>
<dbReference type="Pfam" id="PF13385">
    <property type="entry name" value="Laminin_G_3"/>
    <property type="match status" value="1"/>
</dbReference>
<dbReference type="SUPFAM" id="SSF49265">
    <property type="entry name" value="Fibronectin type III"/>
    <property type="match status" value="1"/>
</dbReference>
<evidence type="ECO:0000313" key="7">
    <source>
        <dbReference type="Proteomes" id="UP000674425"/>
    </source>
</evidence>
<dbReference type="InterPro" id="IPR003961">
    <property type="entry name" value="FN3_dom"/>
</dbReference>
<dbReference type="SUPFAM" id="SSF48230">
    <property type="entry name" value="Chondroitin AC/alginate lyase"/>
    <property type="match status" value="1"/>
</dbReference>
<dbReference type="InterPro" id="IPR013783">
    <property type="entry name" value="Ig-like_fold"/>
</dbReference>
<dbReference type="InterPro" id="IPR013320">
    <property type="entry name" value="ConA-like_dom_sf"/>
</dbReference>